<sequence length="417" mass="45657">MAFVGLGIFLIALLTWRVTRSVLHPGVSFPAVWAFTLILIEVAQPFGYFPVHLPALVLFLTGSLFFSVGAWLGGRVARCEQPFPLTNPLPISLNLVVAFSWLLHALILPLWWQEVYAITEGAEDMFAFAYQLRIKSVYDAVTVGSLVGNYLVVGLILTPVLAIGVLRKQISFKTVALVCLPWVVTNLLTNGRAALVQLTLVLLYLRLLHNPGLPVLAIVKLLLLLTLLFGAGAVLVGKGGIASSSDLGDIPELIMLNLFDYALQGPILFSAYFENPHLINPTWDPFRVICSALQSPSWCEVGQLHQDFLYFGVGDRVGNVYSIFFSLFPSYGLAGTLGLLSAYGAWSAFHHRRATQGRSLFHILAAAHLFSAAVLSIFLDGFLAQLNFFVKVAFVCWLLPRVFVPTSRGTPAGQQAQ</sequence>
<keyword evidence="1" id="KW-1133">Transmembrane helix</keyword>
<evidence type="ECO:0000256" key="1">
    <source>
        <dbReference type="SAM" id="Phobius"/>
    </source>
</evidence>
<dbReference type="RefSeq" id="WP_138855859.1">
    <property type="nucleotide sequence ID" value="NZ_CP040709.1"/>
</dbReference>
<feature type="transmembrane region" description="Helical" evidence="1">
    <location>
        <begin position="360"/>
        <end position="379"/>
    </location>
</feature>
<dbReference type="EMBL" id="JACHHO010000002">
    <property type="protein sequence ID" value="MBB5204472.1"/>
    <property type="molecule type" value="Genomic_DNA"/>
</dbReference>
<feature type="transmembrane region" description="Helical" evidence="1">
    <location>
        <begin position="50"/>
        <end position="72"/>
    </location>
</feature>
<keyword evidence="3" id="KW-1185">Reference proteome</keyword>
<protein>
    <submittedName>
        <fullName evidence="2">Oligosaccharide repeat unit polymerase</fullName>
    </submittedName>
</protein>
<feature type="transmembrane region" description="Helical" evidence="1">
    <location>
        <begin position="93"/>
        <end position="112"/>
    </location>
</feature>
<keyword evidence="1" id="KW-0812">Transmembrane</keyword>
<feature type="transmembrane region" description="Helical" evidence="1">
    <location>
        <begin position="323"/>
        <end position="348"/>
    </location>
</feature>
<organism evidence="2 3">
    <name type="scientific">Inhella inkyongensis</name>
    <dbReference type="NCBI Taxonomy" id="392593"/>
    <lineage>
        <taxon>Bacteria</taxon>
        <taxon>Pseudomonadati</taxon>
        <taxon>Pseudomonadota</taxon>
        <taxon>Betaproteobacteria</taxon>
        <taxon>Burkholderiales</taxon>
        <taxon>Sphaerotilaceae</taxon>
        <taxon>Inhella</taxon>
    </lineage>
</organism>
<comment type="caution">
    <text evidence="2">The sequence shown here is derived from an EMBL/GenBank/DDBJ whole genome shotgun (WGS) entry which is preliminary data.</text>
</comment>
<evidence type="ECO:0000313" key="3">
    <source>
        <dbReference type="Proteomes" id="UP000554837"/>
    </source>
</evidence>
<dbReference type="OrthoDB" id="9255700at2"/>
<accession>A0A840S4I7</accession>
<feature type="transmembrane region" description="Helical" evidence="1">
    <location>
        <begin position="147"/>
        <end position="166"/>
    </location>
</feature>
<feature type="transmembrane region" description="Helical" evidence="1">
    <location>
        <begin position="178"/>
        <end position="205"/>
    </location>
</feature>
<keyword evidence="1" id="KW-0472">Membrane</keyword>
<dbReference type="Proteomes" id="UP000554837">
    <property type="component" value="Unassembled WGS sequence"/>
</dbReference>
<reference evidence="2 3" key="1">
    <citation type="submission" date="2020-08" db="EMBL/GenBank/DDBJ databases">
        <title>Genomic Encyclopedia of Type Strains, Phase IV (KMG-IV): sequencing the most valuable type-strain genomes for metagenomic binning, comparative biology and taxonomic classification.</title>
        <authorList>
            <person name="Goeker M."/>
        </authorList>
    </citation>
    <scope>NUCLEOTIDE SEQUENCE [LARGE SCALE GENOMIC DNA]</scope>
    <source>
        <strain evidence="2 3">DSM 23958</strain>
    </source>
</reference>
<proteinExistence type="predicted"/>
<feature type="transmembrane region" description="Helical" evidence="1">
    <location>
        <begin position="217"/>
        <end position="241"/>
    </location>
</feature>
<name>A0A840S4I7_9BURK</name>
<dbReference type="AlphaFoldDB" id="A0A840S4I7"/>
<dbReference type="NCBIfam" id="TIGR04370">
    <property type="entry name" value="glyco_rpt_poly"/>
    <property type="match status" value="1"/>
</dbReference>
<gene>
    <name evidence="2" type="ORF">HNQ51_001786</name>
</gene>
<evidence type="ECO:0000313" key="2">
    <source>
        <dbReference type="EMBL" id="MBB5204472.1"/>
    </source>
</evidence>